<dbReference type="EMBL" id="SMRT01000014">
    <property type="protein sequence ID" value="TDF94149.1"/>
    <property type="molecule type" value="Genomic_DNA"/>
</dbReference>
<dbReference type="AlphaFoldDB" id="A0A4R5KFE9"/>
<dbReference type="InterPro" id="IPR052344">
    <property type="entry name" value="Transposase-related"/>
</dbReference>
<dbReference type="InterPro" id="IPR004291">
    <property type="entry name" value="Transposase_IS66_central"/>
</dbReference>
<dbReference type="Pfam" id="PF13817">
    <property type="entry name" value="DDE_Tnp_IS66_C"/>
    <property type="match status" value="1"/>
</dbReference>
<protein>
    <submittedName>
        <fullName evidence="3">Transposase</fullName>
    </submittedName>
</protein>
<proteinExistence type="predicted"/>
<evidence type="ECO:0000313" key="4">
    <source>
        <dbReference type="Proteomes" id="UP000295636"/>
    </source>
</evidence>
<gene>
    <name evidence="3" type="ORF">E1757_24990</name>
</gene>
<feature type="domain" description="Transposase IS66 C-terminal" evidence="2">
    <location>
        <begin position="67"/>
        <end position="108"/>
    </location>
</feature>
<accession>A0A4R5KFE9</accession>
<dbReference type="Proteomes" id="UP000295636">
    <property type="component" value="Unassembled WGS sequence"/>
</dbReference>
<evidence type="ECO:0000259" key="1">
    <source>
        <dbReference type="Pfam" id="PF03050"/>
    </source>
</evidence>
<reference evidence="3 4" key="1">
    <citation type="submission" date="2019-03" db="EMBL/GenBank/DDBJ databases">
        <title>This is whole genome sequence of Paenibacillus sp MS74 strain.</title>
        <authorList>
            <person name="Trinh H.N."/>
        </authorList>
    </citation>
    <scope>NUCLEOTIDE SEQUENCE [LARGE SCALE GENOMIC DNA]</scope>
    <source>
        <strain evidence="3 4">MS74</strain>
    </source>
</reference>
<evidence type="ECO:0000259" key="2">
    <source>
        <dbReference type="Pfam" id="PF13817"/>
    </source>
</evidence>
<dbReference type="PANTHER" id="PTHR33678:SF1">
    <property type="entry name" value="BLL1576 PROTEIN"/>
    <property type="match status" value="1"/>
</dbReference>
<evidence type="ECO:0000313" key="3">
    <source>
        <dbReference type="EMBL" id="TDF94149.1"/>
    </source>
</evidence>
<dbReference type="PANTHER" id="PTHR33678">
    <property type="entry name" value="BLL1576 PROTEIN"/>
    <property type="match status" value="1"/>
</dbReference>
<organism evidence="3 4">
    <name type="scientific">Paenibacillus piri</name>
    <dbReference type="NCBI Taxonomy" id="2547395"/>
    <lineage>
        <taxon>Bacteria</taxon>
        <taxon>Bacillati</taxon>
        <taxon>Bacillota</taxon>
        <taxon>Bacilli</taxon>
        <taxon>Bacillales</taxon>
        <taxon>Paenibacillaceae</taxon>
        <taxon>Paenibacillus</taxon>
    </lineage>
</organism>
<dbReference type="Pfam" id="PF03050">
    <property type="entry name" value="DDE_Tnp_IS66"/>
    <property type="match status" value="1"/>
</dbReference>
<dbReference type="OrthoDB" id="9760067at2"/>
<name>A0A4R5KFE9_9BACL</name>
<feature type="domain" description="Transposase IS66 central" evidence="1">
    <location>
        <begin position="2"/>
        <end position="60"/>
    </location>
</feature>
<dbReference type="InterPro" id="IPR039552">
    <property type="entry name" value="IS66_C"/>
</dbReference>
<sequence length="121" mass="13618">MPKSLLGTAITYCTNQWEKLNVFLQDGRLEIDNNRSERSIKPVVIGRKNFLFSNTPRGAKASANIYSIVETAKANGLKPHLYLQYLFERLPQLPNPADPEALSKLAPWSASLPLICRVYSK</sequence>
<comment type="caution">
    <text evidence="3">The sequence shown here is derived from an EMBL/GenBank/DDBJ whole genome shotgun (WGS) entry which is preliminary data.</text>
</comment>
<keyword evidence="4" id="KW-1185">Reference proteome</keyword>